<reference evidence="1 2" key="1">
    <citation type="journal article" date="2008" name="DNA Res.">
        <title>Complete genome sequence and comparative analysis of the wild-type commensal Escherichia coli strain SE11 isolated from a healthy adult.</title>
        <authorList>
            <person name="Oshima K."/>
            <person name="Toh H."/>
            <person name="Ogura Y."/>
            <person name="Sasamoto H."/>
            <person name="Morita H."/>
            <person name="Park S.-H."/>
            <person name="Ooka T."/>
            <person name="Iyoda S."/>
            <person name="Taylor T.D."/>
            <person name="Hayashi T."/>
            <person name="Itoh K."/>
            <person name="Hattori M."/>
        </authorList>
    </citation>
    <scope>NUCLEOTIDE SEQUENCE [LARGE SCALE GENOMIC DNA]</scope>
    <source>
        <strain evidence="1 2">SE11</strain>
    </source>
</reference>
<gene>
    <name evidence="1" type="ordered locus">ECSE_1849</name>
</gene>
<evidence type="ECO:0000313" key="2">
    <source>
        <dbReference type="Proteomes" id="UP000008199"/>
    </source>
</evidence>
<dbReference type="AlphaFoldDB" id="A0A979GFH0"/>
<accession>A0A979GFH0</accession>
<dbReference type="KEGG" id="ecy:ECSE_1849"/>
<name>A0A979GFH0_ECOSE</name>
<evidence type="ECO:0000313" key="1">
    <source>
        <dbReference type="EMBL" id="BAG77373.1"/>
    </source>
</evidence>
<sequence>MHNFFERLFALPARMAAGSVKDPCVHKKTHFFCAQVTGEQPAFQGVNSIP</sequence>
<protein>
    <submittedName>
        <fullName evidence="1">Uncharacterized protein</fullName>
    </submittedName>
</protein>
<proteinExistence type="predicted"/>
<organism evidence="1 2">
    <name type="scientific">Escherichia coli (strain SE11)</name>
    <dbReference type="NCBI Taxonomy" id="409438"/>
    <lineage>
        <taxon>Bacteria</taxon>
        <taxon>Pseudomonadati</taxon>
        <taxon>Pseudomonadota</taxon>
        <taxon>Gammaproteobacteria</taxon>
        <taxon>Enterobacterales</taxon>
        <taxon>Enterobacteriaceae</taxon>
        <taxon>Escherichia</taxon>
    </lineage>
</organism>
<dbReference type="Proteomes" id="UP000008199">
    <property type="component" value="Chromosome"/>
</dbReference>
<dbReference type="EMBL" id="AP009240">
    <property type="protein sequence ID" value="BAG77373.1"/>
    <property type="molecule type" value="Genomic_DNA"/>
</dbReference>